<dbReference type="PRINTS" id="PR01217">
    <property type="entry name" value="PRICHEXTENSN"/>
</dbReference>
<dbReference type="RefSeq" id="WP_139917025.1">
    <property type="nucleotide sequence ID" value="NZ_JAAAPK010000003.1"/>
</dbReference>
<reference evidence="3 4" key="1">
    <citation type="submission" date="2020-01" db="EMBL/GenBank/DDBJ databases">
        <title>The draft genome sequence of Corallococcus exiguus DSM 14696.</title>
        <authorList>
            <person name="Zhang X."/>
            <person name="Zhu H."/>
        </authorList>
    </citation>
    <scope>NUCLEOTIDE SEQUENCE [LARGE SCALE GENOMIC DNA]</scope>
    <source>
        <strain evidence="3 4">DSM 14696</strain>
    </source>
</reference>
<gene>
    <name evidence="3" type="ORF">GTZ93_14395</name>
</gene>
<dbReference type="AlphaFoldDB" id="A0A7X4YAY9"/>
<dbReference type="GO" id="GO:0035438">
    <property type="term" value="F:cyclic-di-GMP binding"/>
    <property type="evidence" value="ECO:0007669"/>
    <property type="project" value="InterPro"/>
</dbReference>
<accession>A0A7X4YAY9</accession>
<evidence type="ECO:0000259" key="2">
    <source>
        <dbReference type="Pfam" id="PF07238"/>
    </source>
</evidence>
<dbReference type="InterPro" id="IPR036869">
    <property type="entry name" value="J_dom_sf"/>
</dbReference>
<organism evidence="3 4">
    <name type="scientific">Corallococcus exiguus</name>
    <dbReference type="NCBI Taxonomy" id="83462"/>
    <lineage>
        <taxon>Bacteria</taxon>
        <taxon>Pseudomonadati</taxon>
        <taxon>Myxococcota</taxon>
        <taxon>Myxococcia</taxon>
        <taxon>Myxococcales</taxon>
        <taxon>Cystobacterineae</taxon>
        <taxon>Myxococcaceae</taxon>
        <taxon>Corallococcus</taxon>
    </lineage>
</organism>
<dbReference type="Gene3D" id="2.40.10.220">
    <property type="entry name" value="predicted glycosyltransferase like domains"/>
    <property type="match status" value="1"/>
</dbReference>
<proteinExistence type="predicted"/>
<dbReference type="SUPFAM" id="SSF141371">
    <property type="entry name" value="PilZ domain-like"/>
    <property type="match status" value="1"/>
</dbReference>
<feature type="compositionally biased region" description="Pro residues" evidence="1">
    <location>
        <begin position="270"/>
        <end position="280"/>
    </location>
</feature>
<dbReference type="Pfam" id="PF07238">
    <property type="entry name" value="PilZ"/>
    <property type="match status" value="1"/>
</dbReference>
<comment type="caution">
    <text evidence="3">The sequence shown here is derived from an EMBL/GenBank/DDBJ whole genome shotgun (WGS) entry which is preliminary data.</text>
</comment>
<name>A0A7X4YAY9_9BACT</name>
<dbReference type="InterPro" id="IPR011752">
    <property type="entry name" value="PilV_Myxo-type"/>
</dbReference>
<feature type="compositionally biased region" description="Pro residues" evidence="1">
    <location>
        <begin position="287"/>
        <end position="308"/>
    </location>
</feature>
<evidence type="ECO:0000313" key="4">
    <source>
        <dbReference type="Proteomes" id="UP000537825"/>
    </source>
</evidence>
<keyword evidence="4" id="KW-1185">Reference proteome</keyword>
<dbReference type="InterPro" id="IPR009875">
    <property type="entry name" value="PilZ_domain"/>
</dbReference>
<dbReference type="SUPFAM" id="SSF46565">
    <property type="entry name" value="Chaperone J-domain"/>
    <property type="match status" value="1"/>
</dbReference>
<dbReference type="EMBL" id="JAAAPK010000003">
    <property type="protein sequence ID" value="NBC41017.1"/>
    <property type="molecule type" value="Genomic_DNA"/>
</dbReference>
<feature type="domain" description="PilZ" evidence="2">
    <location>
        <begin position="328"/>
        <end position="430"/>
    </location>
</feature>
<evidence type="ECO:0000256" key="1">
    <source>
        <dbReference type="SAM" id="MobiDB-lite"/>
    </source>
</evidence>
<dbReference type="Proteomes" id="UP000537825">
    <property type="component" value="Unassembled WGS sequence"/>
</dbReference>
<protein>
    <submittedName>
        <fullName evidence="3">TIGR02266 family protein</fullName>
    </submittedName>
</protein>
<dbReference type="NCBIfam" id="TIGR02266">
    <property type="entry name" value="gmx_TIGR02266"/>
    <property type="match status" value="1"/>
</dbReference>
<feature type="region of interest" description="Disordered" evidence="1">
    <location>
        <begin position="154"/>
        <end position="315"/>
    </location>
</feature>
<evidence type="ECO:0000313" key="3">
    <source>
        <dbReference type="EMBL" id="NBC41017.1"/>
    </source>
</evidence>
<sequence length="435" mass="47133">MSSSVVGYWVGDSLGRVLGPLQLQAFRDLIASGRLKTAVRASRDGTNWVALQELPEVRDLFTTAAPTPSVENQQAERLRNQLRGLLHLPPHEVFGLKPQASLDEFRLAFFRMAKRFSPEHLSSDLHPELRKVSVEIFDFLSRRIREAETLFLQGAMQPPAPPPPRLDLSGAQPSAPLPMSGTAVPARPPPVMTPQASRPQAAAIPPTPVPGSLTRPPVAAIPPTPVPGSFTRPQAAAIPPTPVPGSFTRPQAAAIPPTPVPGSMTRPGVPSAPPRPPPVMTPTTRPVTPPPPAPAPAPPPPAPAPAPFRRPMAAPAPSYSSAEFVGLERRSDDRLHADVKVSMKNMGIFTDHRIINLSSGGLFIGTDRPLRLGTQVELTLRFDDPERVMTLRSSVIWENSLDDGKNPKGYGLRLSSLRAEERDFIQQYVRRPKKP</sequence>